<comment type="caution">
    <text evidence="1">The sequence shown here is derived from an EMBL/GenBank/DDBJ whole genome shotgun (WGS) entry which is preliminary data.</text>
</comment>
<accession>X1ALZ8</accession>
<sequence>MNNFVTLDLETIPSGKYPTTEYMIENHPKTMKVEKTIKAWAEKEENKEEAFRKRAVNPMQAQVIVISAAFKEEKPIIIAYDDEEKVFKEFDRWLSSIETNTPVYAWDVVGQNIEFDLDMLFIRASKYDCFKIKDLVPDSPYSDRIQDTMKLPFPASRQKHYVSLDVLLKYFNIGE</sequence>
<proteinExistence type="predicted"/>
<reference evidence="1" key="1">
    <citation type="journal article" date="2014" name="Front. Microbiol.">
        <title>High frequency of phylogenetically diverse reductive dehalogenase-homologous genes in deep subseafloor sedimentary metagenomes.</title>
        <authorList>
            <person name="Kawai M."/>
            <person name="Futagami T."/>
            <person name="Toyoda A."/>
            <person name="Takaki Y."/>
            <person name="Nishi S."/>
            <person name="Hori S."/>
            <person name="Arai W."/>
            <person name="Tsubouchi T."/>
            <person name="Morono Y."/>
            <person name="Uchiyama I."/>
            <person name="Ito T."/>
            <person name="Fujiyama A."/>
            <person name="Inagaki F."/>
            <person name="Takami H."/>
        </authorList>
    </citation>
    <scope>NUCLEOTIDE SEQUENCE</scope>
    <source>
        <strain evidence="1">Expedition CK06-06</strain>
    </source>
</reference>
<gene>
    <name evidence="1" type="ORF">S01H4_28260</name>
</gene>
<dbReference type="SUPFAM" id="SSF53098">
    <property type="entry name" value="Ribonuclease H-like"/>
    <property type="match status" value="1"/>
</dbReference>
<dbReference type="GO" id="GO:0003676">
    <property type="term" value="F:nucleic acid binding"/>
    <property type="evidence" value="ECO:0007669"/>
    <property type="project" value="InterPro"/>
</dbReference>
<dbReference type="InterPro" id="IPR036397">
    <property type="entry name" value="RNaseH_sf"/>
</dbReference>
<evidence type="ECO:0000313" key="1">
    <source>
        <dbReference type="EMBL" id="GAG83720.1"/>
    </source>
</evidence>
<dbReference type="Gene3D" id="3.30.420.10">
    <property type="entry name" value="Ribonuclease H-like superfamily/Ribonuclease H"/>
    <property type="match status" value="1"/>
</dbReference>
<dbReference type="EMBL" id="BART01014005">
    <property type="protein sequence ID" value="GAG83720.1"/>
    <property type="molecule type" value="Genomic_DNA"/>
</dbReference>
<organism evidence="1">
    <name type="scientific">marine sediment metagenome</name>
    <dbReference type="NCBI Taxonomy" id="412755"/>
    <lineage>
        <taxon>unclassified sequences</taxon>
        <taxon>metagenomes</taxon>
        <taxon>ecological metagenomes</taxon>
    </lineage>
</organism>
<dbReference type="InterPro" id="IPR012337">
    <property type="entry name" value="RNaseH-like_sf"/>
</dbReference>
<name>X1ALZ8_9ZZZZ</name>
<feature type="non-terminal residue" evidence="1">
    <location>
        <position position="175"/>
    </location>
</feature>
<dbReference type="AlphaFoldDB" id="X1ALZ8"/>
<protein>
    <submittedName>
        <fullName evidence="1">Uncharacterized protein</fullName>
    </submittedName>
</protein>